<accession>A0A382NHX1</accession>
<organism evidence="1">
    <name type="scientific">marine metagenome</name>
    <dbReference type="NCBI Taxonomy" id="408172"/>
    <lineage>
        <taxon>unclassified sequences</taxon>
        <taxon>metagenomes</taxon>
        <taxon>ecological metagenomes</taxon>
    </lineage>
</organism>
<dbReference type="EMBL" id="UINC01099704">
    <property type="protein sequence ID" value="SVC59181.1"/>
    <property type="molecule type" value="Genomic_DNA"/>
</dbReference>
<reference evidence="1" key="1">
    <citation type="submission" date="2018-05" db="EMBL/GenBank/DDBJ databases">
        <authorList>
            <person name="Lanie J.A."/>
            <person name="Ng W.-L."/>
            <person name="Kazmierczak K.M."/>
            <person name="Andrzejewski T.M."/>
            <person name="Davidsen T.M."/>
            <person name="Wayne K.J."/>
            <person name="Tettelin H."/>
            <person name="Glass J.I."/>
            <person name="Rusch D."/>
            <person name="Podicherti R."/>
            <person name="Tsui H.-C.T."/>
            <person name="Winkler M.E."/>
        </authorList>
    </citation>
    <scope>NUCLEOTIDE SEQUENCE</scope>
</reference>
<sequence>VQKSDGVINFIARDLVDLSHWLGSMELPSRDFT</sequence>
<feature type="non-terminal residue" evidence="1">
    <location>
        <position position="1"/>
    </location>
</feature>
<protein>
    <submittedName>
        <fullName evidence="1">Uncharacterized protein</fullName>
    </submittedName>
</protein>
<evidence type="ECO:0000313" key="1">
    <source>
        <dbReference type="EMBL" id="SVC59181.1"/>
    </source>
</evidence>
<proteinExistence type="predicted"/>
<dbReference type="AlphaFoldDB" id="A0A382NHX1"/>
<gene>
    <name evidence="1" type="ORF">METZ01_LOCUS312035</name>
</gene>
<name>A0A382NHX1_9ZZZZ</name>